<protein>
    <submittedName>
        <fullName evidence="6">HTH-type transcriptional regulator CynR</fullName>
    </submittedName>
</protein>
<dbReference type="InterPro" id="IPR036388">
    <property type="entry name" value="WH-like_DNA-bd_sf"/>
</dbReference>
<feature type="domain" description="HTH lysR-type" evidence="5">
    <location>
        <begin position="2"/>
        <end position="59"/>
    </location>
</feature>
<evidence type="ECO:0000313" key="6">
    <source>
        <dbReference type="EMBL" id="SMA50918.1"/>
    </source>
</evidence>
<dbReference type="SUPFAM" id="SSF46785">
    <property type="entry name" value="Winged helix' DNA-binding domain"/>
    <property type="match status" value="1"/>
</dbReference>
<proteinExistence type="inferred from homology"/>
<dbReference type="RefSeq" id="WP_087113361.1">
    <property type="nucleotide sequence ID" value="NZ_CBCSCN010000021.1"/>
</dbReference>
<evidence type="ECO:0000256" key="1">
    <source>
        <dbReference type="ARBA" id="ARBA00009437"/>
    </source>
</evidence>
<keyword evidence="4" id="KW-0804">Transcription</keyword>
<keyword evidence="3" id="KW-0238">DNA-binding</keyword>
<dbReference type="GO" id="GO:0003700">
    <property type="term" value="F:DNA-binding transcription factor activity"/>
    <property type="evidence" value="ECO:0007669"/>
    <property type="project" value="InterPro"/>
</dbReference>
<dbReference type="CDD" id="cd05466">
    <property type="entry name" value="PBP2_LTTR_substrate"/>
    <property type="match status" value="1"/>
</dbReference>
<accession>A0A1X7AS47</accession>
<dbReference type="SUPFAM" id="SSF53850">
    <property type="entry name" value="Periplasmic binding protein-like II"/>
    <property type="match status" value="1"/>
</dbReference>
<organism evidence="6 7">
    <name type="scientific">Parendozoicomonas haliclonae</name>
    <dbReference type="NCBI Taxonomy" id="1960125"/>
    <lineage>
        <taxon>Bacteria</taxon>
        <taxon>Pseudomonadati</taxon>
        <taxon>Pseudomonadota</taxon>
        <taxon>Gammaproteobacteria</taxon>
        <taxon>Oceanospirillales</taxon>
        <taxon>Endozoicomonadaceae</taxon>
        <taxon>Parendozoicomonas</taxon>
    </lineage>
</organism>
<evidence type="ECO:0000259" key="5">
    <source>
        <dbReference type="PROSITE" id="PS50931"/>
    </source>
</evidence>
<dbReference type="PROSITE" id="PS50931">
    <property type="entry name" value="HTH_LYSR"/>
    <property type="match status" value="1"/>
</dbReference>
<dbReference type="Pfam" id="PF00126">
    <property type="entry name" value="HTH_1"/>
    <property type="match status" value="1"/>
</dbReference>
<evidence type="ECO:0000313" key="7">
    <source>
        <dbReference type="Proteomes" id="UP000196573"/>
    </source>
</evidence>
<evidence type="ECO:0000256" key="3">
    <source>
        <dbReference type="ARBA" id="ARBA00023125"/>
    </source>
</evidence>
<gene>
    <name evidence="6" type="primary">cynR_3</name>
    <name evidence="6" type="ORF">EHSB41UT_04736</name>
</gene>
<dbReference type="AlphaFoldDB" id="A0A1X7AS47"/>
<dbReference type="PRINTS" id="PR00039">
    <property type="entry name" value="HTHLYSR"/>
</dbReference>
<dbReference type="Pfam" id="PF03466">
    <property type="entry name" value="LysR_substrate"/>
    <property type="match status" value="1"/>
</dbReference>
<dbReference type="InterPro" id="IPR036390">
    <property type="entry name" value="WH_DNA-bd_sf"/>
</dbReference>
<dbReference type="Gene3D" id="1.10.10.10">
    <property type="entry name" value="Winged helix-like DNA-binding domain superfamily/Winged helix DNA-binding domain"/>
    <property type="match status" value="1"/>
</dbReference>
<dbReference type="Proteomes" id="UP000196573">
    <property type="component" value="Unassembled WGS sequence"/>
</dbReference>
<dbReference type="EMBL" id="FWPT01000020">
    <property type="protein sequence ID" value="SMA50918.1"/>
    <property type="molecule type" value="Genomic_DNA"/>
</dbReference>
<keyword evidence="2" id="KW-0805">Transcription regulation</keyword>
<reference evidence="6 7" key="1">
    <citation type="submission" date="2017-03" db="EMBL/GenBank/DDBJ databases">
        <authorList>
            <person name="Afonso C.L."/>
            <person name="Miller P.J."/>
            <person name="Scott M.A."/>
            <person name="Spackman E."/>
            <person name="Goraichik I."/>
            <person name="Dimitrov K.M."/>
            <person name="Suarez D.L."/>
            <person name="Swayne D.E."/>
        </authorList>
    </citation>
    <scope>NUCLEOTIDE SEQUENCE [LARGE SCALE GENOMIC DNA]</scope>
    <source>
        <strain evidence="6">SB41UT1</strain>
    </source>
</reference>
<dbReference type="InterPro" id="IPR000847">
    <property type="entry name" value="LysR_HTH_N"/>
</dbReference>
<dbReference type="GO" id="GO:0000976">
    <property type="term" value="F:transcription cis-regulatory region binding"/>
    <property type="evidence" value="ECO:0007669"/>
    <property type="project" value="TreeGrafter"/>
</dbReference>
<dbReference type="Gene3D" id="3.40.190.10">
    <property type="entry name" value="Periplasmic binding protein-like II"/>
    <property type="match status" value="2"/>
</dbReference>
<keyword evidence="7" id="KW-1185">Reference proteome</keyword>
<evidence type="ECO:0000256" key="2">
    <source>
        <dbReference type="ARBA" id="ARBA00023015"/>
    </source>
</evidence>
<sequence>MIDISDIHMIRVVTELGSINKAADALNMSQPTLSKKISRLEQKIGIEFFNRDSAGMVATPAAEFLIREGNDLKQQLQAIEHRLTLMSDMIGGTVRVGVGPIIEQHMLPKVLLDFADRDYPFKISVTTMAGDVLLKQLMKGQIDLAVGPFMDEDVPDGIDAPLKTADKLVVVVRKEHALAKLDSATVDDLARFKIITPNIPKSLGSRVIEYIGTGFQPTITCENYTMAKTIVNHSDYVTVGPEHMFHNEFASGELVKLELPYQIEWHSLCLVKPENLLMPVIKEVVDLFGQYMEPTRPL</sequence>
<evidence type="ECO:0000256" key="4">
    <source>
        <dbReference type="ARBA" id="ARBA00023163"/>
    </source>
</evidence>
<comment type="similarity">
    <text evidence="1">Belongs to the LysR transcriptional regulatory family.</text>
</comment>
<name>A0A1X7AS47_9GAMM</name>
<dbReference type="PANTHER" id="PTHR30126:SF98">
    <property type="entry name" value="HTH-TYPE TRANSCRIPTIONAL ACTIVATOR BAUR"/>
    <property type="match status" value="1"/>
</dbReference>
<dbReference type="PANTHER" id="PTHR30126">
    <property type="entry name" value="HTH-TYPE TRANSCRIPTIONAL REGULATOR"/>
    <property type="match status" value="1"/>
</dbReference>
<dbReference type="OrthoDB" id="8850588at2"/>
<dbReference type="InterPro" id="IPR005119">
    <property type="entry name" value="LysR_subst-bd"/>
</dbReference>